<dbReference type="Proteomes" id="UP000693946">
    <property type="component" value="Linkage Group LG20"/>
</dbReference>
<sequence>MLEKKGYKGGSTYMSPAEADIPSSCFCFCKASVSDDISDSSVHWKACRNPGAISKMKLFSTQAQLSPCQDRRSGRRMMCCGSCSPASSHMLLHLSANPVRPASRR</sequence>
<evidence type="ECO:0000313" key="2">
    <source>
        <dbReference type="Proteomes" id="UP000693946"/>
    </source>
</evidence>
<keyword evidence="2" id="KW-1185">Reference proteome</keyword>
<accession>A0AAV6R7M6</accession>
<dbReference type="AlphaFoldDB" id="A0AAV6R7M6"/>
<protein>
    <submittedName>
        <fullName evidence="1">Uncharacterized protein</fullName>
    </submittedName>
</protein>
<evidence type="ECO:0000313" key="1">
    <source>
        <dbReference type="EMBL" id="KAG7499967.1"/>
    </source>
</evidence>
<proteinExistence type="predicted"/>
<name>A0AAV6R7M6_SOLSE</name>
<reference evidence="1 2" key="1">
    <citation type="journal article" date="2021" name="Sci. Rep.">
        <title>Chromosome anchoring in Senegalese sole (Solea senegalensis) reveals sex-associated markers and genome rearrangements in flatfish.</title>
        <authorList>
            <person name="Guerrero-Cozar I."/>
            <person name="Gomez-Garrido J."/>
            <person name="Berbel C."/>
            <person name="Martinez-Blanch J.F."/>
            <person name="Alioto T."/>
            <person name="Claros M.G."/>
            <person name="Gagnaire P.A."/>
            <person name="Manchado M."/>
        </authorList>
    </citation>
    <scope>NUCLEOTIDE SEQUENCE [LARGE SCALE GENOMIC DNA]</scope>
    <source>
        <strain evidence="1">Sse05_10M</strain>
    </source>
</reference>
<organism evidence="1 2">
    <name type="scientific">Solea senegalensis</name>
    <name type="common">Senegalese sole</name>
    <dbReference type="NCBI Taxonomy" id="28829"/>
    <lineage>
        <taxon>Eukaryota</taxon>
        <taxon>Metazoa</taxon>
        <taxon>Chordata</taxon>
        <taxon>Craniata</taxon>
        <taxon>Vertebrata</taxon>
        <taxon>Euteleostomi</taxon>
        <taxon>Actinopterygii</taxon>
        <taxon>Neopterygii</taxon>
        <taxon>Teleostei</taxon>
        <taxon>Neoteleostei</taxon>
        <taxon>Acanthomorphata</taxon>
        <taxon>Carangaria</taxon>
        <taxon>Pleuronectiformes</taxon>
        <taxon>Pleuronectoidei</taxon>
        <taxon>Soleidae</taxon>
        <taxon>Solea</taxon>
    </lineage>
</organism>
<comment type="caution">
    <text evidence="1">The sequence shown here is derived from an EMBL/GenBank/DDBJ whole genome shotgun (WGS) entry which is preliminary data.</text>
</comment>
<gene>
    <name evidence="1" type="ORF">JOB18_003940</name>
</gene>
<dbReference type="EMBL" id="JAGKHQ010000013">
    <property type="protein sequence ID" value="KAG7499967.1"/>
    <property type="molecule type" value="Genomic_DNA"/>
</dbReference>